<dbReference type="Gene3D" id="1.10.1760.20">
    <property type="match status" value="1"/>
</dbReference>
<evidence type="ECO:0000256" key="1">
    <source>
        <dbReference type="SAM" id="Phobius"/>
    </source>
</evidence>
<name>A0AAU9E1S9_9FIRM</name>
<dbReference type="PIRSF" id="PIRSF027391">
    <property type="entry name" value="Hpre_diP_synt_I"/>
    <property type="match status" value="1"/>
</dbReference>
<feature type="transmembrane region" description="Helical" evidence="1">
    <location>
        <begin position="135"/>
        <end position="160"/>
    </location>
</feature>
<sequence>MTIKTSKITLIGIYIAIALVLNIFENFLPTRVLIPGAKLGLANIITMISLMTLSKKETLVVIVIRVTLGSIFGGGLSGFLYSFSGAVISFSFMILVIMIFKNRISLIGISVTGAFFHGVGQVLMAAIIIQNTRIFVYLPTLLLASIATGIFIGYVSIFFLNRLKYIENISIYSKYYDVYF</sequence>
<dbReference type="RefSeq" id="WP_338536656.1">
    <property type="nucleotide sequence ID" value="NZ_AP028654.1"/>
</dbReference>
<evidence type="ECO:0000313" key="3">
    <source>
        <dbReference type="Proteomes" id="UP001321786"/>
    </source>
</evidence>
<dbReference type="KEGG" id="hprf:HLPR_06620"/>
<feature type="transmembrane region" description="Helical" evidence="1">
    <location>
        <begin position="107"/>
        <end position="129"/>
    </location>
</feature>
<keyword evidence="1" id="KW-0472">Membrane</keyword>
<gene>
    <name evidence="2" type="ORF">HLPR_06620</name>
</gene>
<proteinExistence type="predicted"/>
<dbReference type="InterPro" id="IPR010898">
    <property type="entry name" value="Hpre_diP_synth_I"/>
</dbReference>
<dbReference type="EMBL" id="AP028654">
    <property type="protein sequence ID" value="BEP28331.1"/>
    <property type="molecule type" value="Genomic_DNA"/>
</dbReference>
<keyword evidence="1" id="KW-1133">Transmembrane helix</keyword>
<keyword evidence="1" id="KW-0812">Transmembrane</keyword>
<reference evidence="2 3" key="1">
    <citation type="submission" date="2023-08" db="EMBL/GenBank/DDBJ databases">
        <title>Helicovermis profunda gen. nov., sp. nov., a novel mesophilic, fermentative bacterium within the Bacillota from a deep-sea hydrothermal vent chimney.</title>
        <authorList>
            <person name="Miyazaki U."/>
            <person name="Mizutani D."/>
            <person name="Hashimoto Y."/>
            <person name="Tame A."/>
            <person name="Sawayama S."/>
            <person name="Miyazaki J."/>
            <person name="Takai K."/>
            <person name="Nakagawa S."/>
        </authorList>
    </citation>
    <scope>NUCLEOTIDE SEQUENCE [LARGE SCALE GENOMIC DNA]</scope>
    <source>
        <strain evidence="2 3">S502</strain>
    </source>
</reference>
<keyword evidence="3" id="KW-1185">Reference proteome</keyword>
<organism evidence="2 3">
    <name type="scientific">Helicovermis profundi</name>
    <dbReference type="NCBI Taxonomy" id="3065157"/>
    <lineage>
        <taxon>Bacteria</taxon>
        <taxon>Bacillati</taxon>
        <taxon>Bacillota</taxon>
        <taxon>Clostridia</taxon>
        <taxon>Helicovermis</taxon>
    </lineage>
</organism>
<accession>A0AAU9E1S9</accession>
<dbReference type="InterPro" id="IPR014535">
    <property type="entry name" value="Hpre_diP_synt_I"/>
</dbReference>
<feature type="transmembrane region" description="Helical" evidence="1">
    <location>
        <begin position="7"/>
        <end position="24"/>
    </location>
</feature>
<dbReference type="AlphaFoldDB" id="A0AAU9E1S9"/>
<dbReference type="Pfam" id="PF07456">
    <property type="entry name" value="Hpre_diP_synt_I"/>
    <property type="match status" value="1"/>
</dbReference>
<protein>
    <submittedName>
        <fullName evidence="2">Gx transporter family protein</fullName>
    </submittedName>
</protein>
<feature type="transmembrane region" description="Helical" evidence="1">
    <location>
        <begin position="81"/>
        <end position="100"/>
    </location>
</feature>
<evidence type="ECO:0000313" key="2">
    <source>
        <dbReference type="EMBL" id="BEP28331.1"/>
    </source>
</evidence>
<dbReference type="Proteomes" id="UP001321786">
    <property type="component" value="Chromosome"/>
</dbReference>